<dbReference type="AlphaFoldDB" id="A0A8H3X0M1"/>
<accession>A0A8H3X0M1</accession>
<proteinExistence type="predicted"/>
<evidence type="ECO:0000313" key="2">
    <source>
        <dbReference type="Proteomes" id="UP000439903"/>
    </source>
</evidence>
<dbReference type="SUPFAM" id="SSF48452">
    <property type="entry name" value="TPR-like"/>
    <property type="match status" value="1"/>
</dbReference>
<dbReference type="EMBL" id="WTPW01002605">
    <property type="protein sequence ID" value="KAF0374878.1"/>
    <property type="molecule type" value="Genomic_DNA"/>
</dbReference>
<dbReference type="OrthoDB" id="408604at2759"/>
<protein>
    <submittedName>
        <fullName evidence="1">BTB-domain-containing protein</fullName>
    </submittedName>
</protein>
<evidence type="ECO:0000313" key="1">
    <source>
        <dbReference type="EMBL" id="KAF0374878.1"/>
    </source>
</evidence>
<name>A0A8H3X0M1_GIGMA</name>
<comment type="caution">
    <text evidence="1">The sequence shown here is derived from an EMBL/GenBank/DDBJ whole genome shotgun (WGS) entry which is preliminary data.</text>
</comment>
<reference evidence="1 2" key="1">
    <citation type="journal article" date="2019" name="Environ. Microbiol.">
        <title>At the nexus of three kingdoms: the genome of the mycorrhizal fungus Gigaspora margarita provides insights into plant, endobacterial and fungal interactions.</title>
        <authorList>
            <person name="Venice F."/>
            <person name="Ghignone S."/>
            <person name="Salvioli di Fossalunga A."/>
            <person name="Amselem J."/>
            <person name="Novero M."/>
            <person name="Xianan X."/>
            <person name="Sedzielewska Toro K."/>
            <person name="Morin E."/>
            <person name="Lipzen A."/>
            <person name="Grigoriev I.V."/>
            <person name="Henrissat B."/>
            <person name="Martin F.M."/>
            <person name="Bonfante P."/>
        </authorList>
    </citation>
    <scope>NUCLEOTIDE SEQUENCE [LARGE SCALE GENOMIC DNA]</scope>
    <source>
        <strain evidence="1 2">BEG34</strain>
    </source>
</reference>
<organism evidence="1 2">
    <name type="scientific">Gigaspora margarita</name>
    <dbReference type="NCBI Taxonomy" id="4874"/>
    <lineage>
        <taxon>Eukaryota</taxon>
        <taxon>Fungi</taxon>
        <taxon>Fungi incertae sedis</taxon>
        <taxon>Mucoromycota</taxon>
        <taxon>Glomeromycotina</taxon>
        <taxon>Glomeromycetes</taxon>
        <taxon>Diversisporales</taxon>
        <taxon>Gigasporaceae</taxon>
        <taxon>Gigaspora</taxon>
    </lineage>
</organism>
<keyword evidence="2" id="KW-1185">Reference proteome</keyword>
<dbReference type="InterPro" id="IPR011990">
    <property type="entry name" value="TPR-like_helical_dom_sf"/>
</dbReference>
<gene>
    <name evidence="1" type="ORF">F8M41_012828</name>
</gene>
<sequence length="149" mass="17239">MNNEPIQNFSNLLENHKDFDIKIKVGTFSNDNEVSLLDIFIAADEIGLVEISQQVEKCLLENVSAWKVPKDFNTICKYDMFTNLHETALNFKRNEALGYLKQGKFFKALEIYEEILKNCPHNAENQERASKWDLSHYSFGSNEISELSK</sequence>
<dbReference type="Proteomes" id="UP000439903">
    <property type="component" value="Unassembled WGS sequence"/>
</dbReference>